<evidence type="ECO:0000256" key="4">
    <source>
        <dbReference type="ARBA" id="ARBA00022605"/>
    </source>
</evidence>
<proteinExistence type="inferred from homology"/>
<evidence type="ECO:0000256" key="6">
    <source>
        <dbReference type="ARBA" id="ARBA00023235"/>
    </source>
</evidence>
<comment type="catalytic activity">
    <reaction evidence="7">
        <text>(2S,6S)-2,6-diaminopimelate = meso-2,6-diaminopimelate</text>
        <dbReference type="Rhea" id="RHEA:15393"/>
        <dbReference type="ChEBI" id="CHEBI:57609"/>
        <dbReference type="ChEBI" id="CHEBI:57791"/>
        <dbReference type="EC" id="5.1.1.7"/>
    </reaction>
</comment>
<keyword evidence="6 8" id="KW-0413">Isomerase</keyword>
<evidence type="ECO:0000256" key="1">
    <source>
        <dbReference type="ARBA" id="ARBA00005196"/>
    </source>
</evidence>
<evidence type="ECO:0000256" key="3">
    <source>
        <dbReference type="ARBA" id="ARBA00013080"/>
    </source>
</evidence>
<dbReference type="PANTHER" id="PTHR31689:SF0">
    <property type="entry name" value="DIAMINOPIMELATE EPIMERASE"/>
    <property type="match status" value="1"/>
</dbReference>
<dbReference type="AlphaFoldDB" id="A0A3B0UZT6"/>
<dbReference type="EC" id="5.1.1.7" evidence="3"/>
<dbReference type="InterPro" id="IPR018510">
    <property type="entry name" value="DAP_epimerase_AS"/>
</dbReference>
<dbReference type="GO" id="GO:0009089">
    <property type="term" value="P:lysine biosynthetic process via diaminopimelate"/>
    <property type="evidence" value="ECO:0007669"/>
    <property type="project" value="UniProtKB-UniPathway"/>
</dbReference>
<organism evidence="8">
    <name type="scientific">hydrothermal vent metagenome</name>
    <dbReference type="NCBI Taxonomy" id="652676"/>
    <lineage>
        <taxon>unclassified sequences</taxon>
        <taxon>metagenomes</taxon>
        <taxon>ecological metagenomes</taxon>
    </lineage>
</organism>
<comment type="similarity">
    <text evidence="2">Belongs to the diaminopimelate epimerase family.</text>
</comment>
<evidence type="ECO:0000313" key="8">
    <source>
        <dbReference type="EMBL" id="VAW25316.1"/>
    </source>
</evidence>
<dbReference type="GO" id="GO:0005829">
    <property type="term" value="C:cytosol"/>
    <property type="evidence" value="ECO:0007669"/>
    <property type="project" value="TreeGrafter"/>
</dbReference>
<gene>
    <name evidence="8" type="ORF">MNBD_BACTEROID04-545</name>
</gene>
<sequence length="279" mass="31184">MWFLIIYSTHNFSEFITFAAMKLHFYKYQGTGNDFIIIDNRNNNFPKKNIEIIHKLCDRRFGIGADGLILLENSAENDFTMVYYNADGNESTMCGNGGRCIVAFAKLLGIIDNETTFDAVDGKHFATIKNNIVSLQMADIDEIDIFENHTFLNTGSPHHICFNNNIDNIDIKKLGAKIRYGAPYFKEGTNVNFVEQVSKNSFKIRTYERGVENETFACGTGATAAAIAANKLNKTTSNTIKVDVLGGNLEVSFKKVGNHYQNVFLKGPAQLVFKGNITI</sequence>
<keyword evidence="4" id="KW-0028">Amino-acid biosynthesis</keyword>
<dbReference type="PROSITE" id="PS01326">
    <property type="entry name" value="DAP_EPIMERASE"/>
    <property type="match status" value="1"/>
</dbReference>
<dbReference type="EMBL" id="UOER01000361">
    <property type="protein sequence ID" value="VAW25316.1"/>
    <property type="molecule type" value="Genomic_DNA"/>
</dbReference>
<dbReference type="Gene3D" id="3.10.310.10">
    <property type="entry name" value="Diaminopimelate Epimerase, Chain A, domain 1"/>
    <property type="match status" value="2"/>
</dbReference>
<reference evidence="8" key="1">
    <citation type="submission" date="2018-06" db="EMBL/GenBank/DDBJ databases">
        <authorList>
            <person name="Zhirakovskaya E."/>
        </authorList>
    </citation>
    <scope>NUCLEOTIDE SEQUENCE</scope>
</reference>
<keyword evidence="5" id="KW-0457">Lysine biosynthesis</keyword>
<dbReference type="GO" id="GO:0008837">
    <property type="term" value="F:diaminopimelate epimerase activity"/>
    <property type="evidence" value="ECO:0007669"/>
    <property type="project" value="UniProtKB-EC"/>
</dbReference>
<dbReference type="Pfam" id="PF01678">
    <property type="entry name" value="DAP_epimerase"/>
    <property type="match status" value="2"/>
</dbReference>
<accession>A0A3B0UZT6</accession>
<dbReference type="InterPro" id="IPR001653">
    <property type="entry name" value="DAP_epimerase_DapF"/>
</dbReference>
<dbReference type="NCBIfam" id="TIGR00652">
    <property type="entry name" value="DapF"/>
    <property type="match status" value="1"/>
</dbReference>
<dbReference type="UniPathway" id="UPA00034">
    <property type="reaction ID" value="UER00025"/>
</dbReference>
<name>A0A3B0UZT6_9ZZZZ</name>
<evidence type="ECO:0000256" key="5">
    <source>
        <dbReference type="ARBA" id="ARBA00023154"/>
    </source>
</evidence>
<protein>
    <recommendedName>
        <fullName evidence="3">diaminopimelate epimerase</fullName>
        <ecNumber evidence="3">5.1.1.7</ecNumber>
    </recommendedName>
</protein>
<dbReference type="SUPFAM" id="SSF54506">
    <property type="entry name" value="Diaminopimelate epimerase-like"/>
    <property type="match status" value="2"/>
</dbReference>
<dbReference type="HAMAP" id="MF_00197">
    <property type="entry name" value="DAP_epimerase"/>
    <property type="match status" value="1"/>
</dbReference>
<comment type="pathway">
    <text evidence="1">Amino-acid biosynthesis; L-lysine biosynthesis via DAP pathway; DL-2,6-diaminopimelate from LL-2,6-diaminopimelate: step 1/1.</text>
</comment>
<dbReference type="PANTHER" id="PTHR31689">
    <property type="entry name" value="DIAMINOPIMELATE EPIMERASE, CHLOROPLASTIC"/>
    <property type="match status" value="1"/>
</dbReference>
<evidence type="ECO:0000256" key="2">
    <source>
        <dbReference type="ARBA" id="ARBA00010219"/>
    </source>
</evidence>
<evidence type="ECO:0000256" key="7">
    <source>
        <dbReference type="ARBA" id="ARBA00051712"/>
    </source>
</evidence>